<accession>A0ABD2B796</accession>
<name>A0ABD2B796_VESSQ</name>
<dbReference type="AlphaFoldDB" id="A0ABD2B796"/>
<reference evidence="1 2" key="1">
    <citation type="journal article" date="2024" name="Ann. Entomol. Soc. Am.">
        <title>Genomic analyses of the southern and eastern yellowjacket wasps (Hymenoptera: Vespidae) reveal evolutionary signatures of social life.</title>
        <authorList>
            <person name="Catto M.A."/>
            <person name="Caine P.B."/>
            <person name="Orr S.E."/>
            <person name="Hunt B.G."/>
            <person name="Goodisman M.A.D."/>
        </authorList>
    </citation>
    <scope>NUCLEOTIDE SEQUENCE [LARGE SCALE GENOMIC DNA]</scope>
    <source>
        <strain evidence="1">233</strain>
        <tissue evidence="1">Head and thorax</tissue>
    </source>
</reference>
<dbReference type="EMBL" id="JAUDFV010000132">
    <property type="protein sequence ID" value="KAL2728463.1"/>
    <property type="molecule type" value="Genomic_DNA"/>
</dbReference>
<proteinExistence type="predicted"/>
<organism evidence="1 2">
    <name type="scientific">Vespula squamosa</name>
    <name type="common">Southern yellow jacket</name>
    <name type="synonym">Wasp</name>
    <dbReference type="NCBI Taxonomy" id="30214"/>
    <lineage>
        <taxon>Eukaryota</taxon>
        <taxon>Metazoa</taxon>
        <taxon>Ecdysozoa</taxon>
        <taxon>Arthropoda</taxon>
        <taxon>Hexapoda</taxon>
        <taxon>Insecta</taxon>
        <taxon>Pterygota</taxon>
        <taxon>Neoptera</taxon>
        <taxon>Endopterygota</taxon>
        <taxon>Hymenoptera</taxon>
        <taxon>Apocrita</taxon>
        <taxon>Aculeata</taxon>
        <taxon>Vespoidea</taxon>
        <taxon>Vespidae</taxon>
        <taxon>Vespinae</taxon>
        <taxon>Vespula</taxon>
    </lineage>
</organism>
<dbReference type="Proteomes" id="UP001607302">
    <property type="component" value="Unassembled WGS sequence"/>
</dbReference>
<keyword evidence="2" id="KW-1185">Reference proteome</keyword>
<sequence length="148" mass="17150">MKLVQLTFKTSTRQYGISPTDDNYISLPVVLLSPWSIVNSLRTIQCLPVSILRCPLSRILYCNFMILRRNKPTMYIASYNDDDADDDDDDDTTMVMVMVMAMKVRQKFLDDFKNPVLFYALEGNVFQIVKLQALKTFLQFGKKSLEEE</sequence>
<evidence type="ECO:0000313" key="1">
    <source>
        <dbReference type="EMBL" id="KAL2728463.1"/>
    </source>
</evidence>
<comment type="caution">
    <text evidence="1">The sequence shown here is derived from an EMBL/GenBank/DDBJ whole genome shotgun (WGS) entry which is preliminary data.</text>
</comment>
<protein>
    <submittedName>
        <fullName evidence="1">Uncharacterized protein</fullName>
    </submittedName>
</protein>
<gene>
    <name evidence="1" type="ORF">V1478_006095</name>
</gene>
<evidence type="ECO:0000313" key="2">
    <source>
        <dbReference type="Proteomes" id="UP001607302"/>
    </source>
</evidence>